<sequence>MSSNIDLSHYVIYLEGEEVLVDLMMENNSDATAHGIKMGENQQPRSLSNLQHVISRKCHGSRIEEKEKSIRSATLLFGKTKKILEFIDMKRHQDSDHGKLIHIDEWHLMSKKMNPFCSMSSSTHEESVVSSPFDLYMSNMEIPSSGEDFSI</sequence>
<organism evidence="1 2">
    <name type="scientific">Smallanthus sonchifolius</name>
    <dbReference type="NCBI Taxonomy" id="185202"/>
    <lineage>
        <taxon>Eukaryota</taxon>
        <taxon>Viridiplantae</taxon>
        <taxon>Streptophyta</taxon>
        <taxon>Embryophyta</taxon>
        <taxon>Tracheophyta</taxon>
        <taxon>Spermatophyta</taxon>
        <taxon>Magnoliopsida</taxon>
        <taxon>eudicotyledons</taxon>
        <taxon>Gunneridae</taxon>
        <taxon>Pentapetalae</taxon>
        <taxon>asterids</taxon>
        <taxon>campanulids</taxon>
        <taxon>Asterales</taxon>
        <taxon>Asteraceae</taxon>
        <taxon>Asteroideae</taxon>
        <taxon>Heliantheae alliance</taxon>
        <taxon>Millerieae</taxon>
        <taxon>Smallanthus</taxon>
    </lineage>
</organism>
<dbReference type="Proteomes" id="UP001056120">
    <property type="component" value="Linkage Group LG19"/>
</dbReference>
<comment type="caution">
    <text evidence="1">The sequence shown here is derived from an EMBL/GenBank/DDBJ whole genome shotgun (WGS) entry which is preliminary data.</text>
</comment>
<gene>
    <name evidence="1" type="ORF">L1987_57517</name>
</gene>
<dbReference type="EMBL" id="CM042036">
    <property type="protein sequence ID" value="KAI3744437.1"/>
    <property type="molecule type" value="Genomic_DNA"/>
</dbReference>
<reference evidence="1 2" key="2">
    <citation type="journal article" date="2022" name="Mol. Ecol. Resour.">
        <title>The genomes of chicory, endive, great burdock and yacon provide insights into Asteraceae paleo-polyploidization history and plant inulin production.</title>
        <authorList>
            <person name="Fan W."/>
            <person name="Wang S."/>
            <person name="Wang H."/>
            <person name="Wang A."/>
            <person name="Jiang F."/>
            <person name="Liu H."/>
            <person name="Zhao H."/>
            <person name="Xu D."/>
            <person name="Zhang Y."/>
        </authorList>
    </citation>
    <scope>NUCLEOTIDE SEQUENCE [LARGE SCALE GENOMIC DNA]</scope>
    <source>
        <strain evidence="2">cv. Yunnan</strain>
        <tissue evidence="1">Leaves</tissue>
    </source>
</reference>
<evidence type="ECO:0000313" key="2">
    <source>
        <dbReference type="Proteomes" id="UP001056120"/>
    </source>
</evidence>
<name>A0ACB9DD14_9ASTR</name>
<keyword evidence="2" id="KW-1185">Reference proteome</keyword>
<reference evidence="2" key="1">
    <citation type="journal article" date="2022" name="Mol. Ecol. Resour.">
        <title>The genomes of chicory, endive, great burdock and yacon provide insights into Asteraceae palaeo-polyploidization history and plant inulin production.</title>
        <authorList>
            <person name="Fan W."/>
            <person name="Wang S."/>
            <person name="Wang H."/>
            <person name="Wang A."/>
            <person name="Jiang F."/>
            <person name="Liu H."/>
            <person name="Zhao H."/>
            <person name="Xu D."/>
            <person name="Zhang Y."/>
        </authorList>
    </citation>
    <scope>NUCLEOTIDE SEQUENCE [LARGE SCALE GENOMIC DNA]</scope>
    <source>
        <strain evidence="2">cv. Yunnan</strain>
    </source>
</reference>
<proteinExistence type="predicted"/>
<protein>
    <submittedName>
        <fullName evidence="1">Uncharacterized protein</fullName>
    </submittedName>
</protein>
<accession>A0ACB9DD14</accession>
<evidence type="ECO:0000313" key="1">
    <source>
        <dbReference type="EMBL" id="KAI3744437.1"/>
    </source>
</evidence>